<reference evidence="1" key="2">
    <citation type="journal article" date="2022" name="New Phytol.">
        <title>Evolutionary transition to the ectomycorrhizal habit in the genomes of a hyperdiverse lineage of mushroom-forming fungi.</title>
        <authorList>
            <person name="Looney B."/>
            <person name="Miyauchi S."/>
            <person name="Morin E."/>
            <person name="Drula E."/>
            <person name="Courty P.E."/>
            <person name="Kohler A."/>
            <person name="Kuo A."/>
            <person name="LaButti K."/>
            <person name="Pangilinan J."/>
            <person name="Lipzen A."/>
            <person name="Riley R."/>
            <person name="Andreopoulos W."/>
            <person name="He G."/>
            <person name="Johnson J."/>
            <person name="Nolan M."/>
            <person name="Tritt A."/>
            <person name="Barry K.W."/>
            <person name="Grigoriev I.V."/>
            <person name="Nagy L.G."/>
            <person name="Hibbett D."/>
            <person name="Henrissat B."/>
            <person name="Matheny P.B."/>
            <person name="Labbe J."/>
            <person name="Martin F.M."/>
        </authorList>
    </citation>
    <scope>NUCLEOTIDE SEQUENCE</scope>
    <source>
        <strain evidence="1">FP105234-sp</strain>
    </source>
</reference>
<gene>
    <name evidence="1" type="ORF">FA95DRAFT_1559776</name>
</gene>
<proteinExistence type="predicted"/>
<accession>A0ACB8RRM7</accession>
<keyword evidence="2" id="KW-1185">Reference proteome</keyword>
<evidence type="ECO:0000313" key="2">
    <source>
        <dbReference type="Proteomes" id="UP000814033"/>
    </source>
</evidence>
<dbReference type="Proteomes" id="UP000814033">
    <property type="component" value="Unassembled WGS sequence"/>
</dbReference>
<reference evidence="1" key="1">
    <citation type="submission" date="2021-02" db="EMBL/GenBank/DDBJ databases">
        <authorList>
            <consortium name="DOE Joint Genome Institute"/>
            <person name="Ahrendt S."/>
            <person name="Looney B.P."/>
            <person name="Miyauchi S."/>
            <person name="Morin E."/>
            <person name="Drula E."/>
            <person name="Courty P.E."/>
            <person name="Chicoki N."/>
            <person name="Fauchery L."/>
            <person name="Kohler A."/>
            <person name="Kuo A."/>
            <person name="Labutti K."/>
            <person name="Pangilinan J."/>
            <person name="Lipzen A."/>
            <person name="Riley R."/>
            <person name="Andreopoulos W."/>
            <person name="He G."/>
            <person name="Johnson J."/>
            <person name="Barry K.W."/>
            <person name="Grigoriev I.V."/>
            <person name="Nagy L."/>
            <person name="Hibbett D."/>
            <person name="Henrissat B."/>
            <person name="Matheny P.B."/>
            <person name="Labbe J."/>
            <person name="Martin F."/>
        </authorList>
    </citation>
    <scope>NUCLEOTIDE SEQUENCE</scope>
    <source>
        <strain evidence="1">FP105234-sp</strain>
    </source>
</reference>
<comment type="caution">
    <text evidence="1">The sequence shown here is derived from an EMBL/GenBank/DDBJ whole genome shotgun (WGS) entry which is preliminary data.</text>
</comment>
<dbReference type="EMBL" id="MU275918">
    <property type="protein sequence ID" value="KAI0046753.1"/>
    <property type="molecule type" value="Genomic_DNA"/>
</dbReference>
<protein>
    <submittedName>
        <fullName evidence="1">Uncharacterized protein</fullName>
    </submittedName>
</protein>
<organism evidence="1 2">
    <name type="scientific">Auriscalpium vulgare</name>
    <dbReference type="NCBI Taxonomy" id="40419"/>
    <lineage>
        <taxon>Eukaryota</taxon>
        <taxon>Fungi</taxon>
        <taxon>Dikarya</taxon>
        <taxon>Basidiomycota</taxon>
        <taxon>Agaricomycotina</taxon>
        <taxon>Agaricomycetes</taxon>
        <taxon>Russulales</taxon>
        <taxon>Auriscalpiaceae</taxon>
        <taxon>Auriscalpium</taxon>
    </lineage>
</organism>
<name>A0ACB8RRM7_9AGAM</name>
<evidence type="ECO:0000313" key="1">
    <source>
        <dbReference type="EMBL" id="KAI0046753.1"/>
    </source>
</evidence>
<sequence>MPTSYKHKNKLLVQQLETKRTPTLYTPSLISASAFYGRSPCDHLLSTLRLRRDPRENGNVYGGEHRVRGRARGRRTRLPPIGRQAPGNKHGSVFRRLPHAVSPIVVRERGCRHSLPPPRLYGMCPGCRLRQQRKAGRFEHLHQCARGPRHPQPAHLRSARPKRASLGAEWILSACGVLWPLRSAHPRSS</sequence>